<dbReference type="Gene3D" id="3.80.10.10">
    <property type="entry name" value="Ribonuclease Inhibitor"/>
    <property type="match status" value="1"/>
</dbReference>
<dbReference type="InterPro" id="IPR001611">
    <property type="entry name" value="Leu-rich_rpt"/>
</dbReference>
<evidence type="ECO:0000313" key="6">
    <source>
        <dbReference type="Proteomes" id="UP000318582"/>
    </source>
</evidence>
<dbReference type="PANTHER" id="PTHR24107">
    <property type="entry name" value="YNEIN REGULATORY COMPLEX SUBUNIT 5"/>
    <property type="match status" value="1"/>
</dbReference>
<dbReference type="Pfam" id="PF13516">
    <property type="entry name" value="LRR_6"/>
    <property type="match status" value="2"/>
</dbReference>
<evidence type="ECO:0000313" key="5">
    <source>
        <dbReference type="EMBL" id="TPX55056.1"/>
    </source>
</evidence>
<dbReference type="GO" id="GO:0005856">
    <property type="term" value="C:cytoskeleton"/>
    <property type="evidence" value="ECO:0007669"/>
    <property type="project" value="UniProtKB-SubCell"/>
</dbReference>
<accession>A0A507DU32</accession>
<feature type="region of interest" description="Disordered" evidence="4">
    <location>
        <begin position="270"/>
        <end position="299"/>
    </location>
</feature>
<feature type="compositionally biased region" description="Low complexity" evidence="4">
    <location>
        <begin position="281"/>
        <end position="294"/>
    </location>
</feature>
<evidence type="ECO:0000256" key="1">
    <source>
        <dbReference type="ARBA" id="ARBA00004245"/>
    </source>
</evidence>
<name>A0A507DU32_9FUNG</name>
<reference evidence="5 6" key="1">
    <citation type="journal article" date="2019" name="Sci. Rep.">
        <title>Comparative genomics of chytrid fungi reveal insights into the obligate biotrophic and pathogenic lifestyle of Synchytrium endobioticum.</title>
        <authorList>
            <person name="van de Vossenberg B.T.L.H."/>
            <person name="Warris S."/>
            <person name="Nguyen H.D.T."/>
            <person name="van Gent-Pelzer M.P.E."/>
            <person name="Joly D.L."/>
            <person name="van de Geest H.C."/>
            <person name="Bonants P.J.M."/>
            <person name="Smith D.S."/>
            <person name="Levesque C.A."/>
            <person name="van der Lee T.A.J."/>
        </authorList>
    </citation>
    <scope>NUCLEOTIDE SEQUENCE [LARGE SCALE GENOMIC DNA]</scope>
    <source>
        <strain evidence="5 6">CBS 809.83</strain>
    </source>
</reference>
<comment type="subcellular location">
    <subcellularLocation>
        <location evidence="1">Cytoplasm</location>
        <location evidence="1">Cytoskeleton</location>
    </subcellularLocation>
</comment>
<evidence type="ECO:0000256" key="3">
    <source>
        <dbReference type="ARBA" id="ARBA00023212"/>
    </source>
</evidence>
<comment type="caution">
    <text evidence="5">The sequence shown here is derived from an EMBL/GenBank/DDBJ whole genome shotgun (WGS) entry which is preliminary data.</text>
</comment>
<keyword evidence="3" id="KW-0206">Cytoskeleton</keyword>
<dbReference type="Proteomes" id="UP000318582">
    <property type="component" value="Unassembled WGS sequence"/>
</dbReference>
<evidence type="ECO:0008006" key="7">
    <source>
        <dbReference type="Google" id="ProtNLM"/>
    </source>
</evidence>
<gene>
    <name evidence="5" type="ORF">PhCBS80983_g05645</name>
</gene>
<proteinExistence type="predicted"/>
<evidence type="ECO:0000256" key="4">
    <source>
        <dbReference type="SAM" id="MobiDB-lite"/>
    </source>
</evidence>
<sequence>MGGKKGISKPPSKKQKEADLVAASLQRTQRLKDLRTAYTAHCRLFVTEPQPLLVRRIDGELRNPDGPEEIDKLILSQLHLAPNDVYSMTTTFNAYAALSGIYLWRAKVESKGLEALAGFVSTHATITTLHLLGCHLTASAATHIATIARTAAGLHTLVVDHNPLGSAGIAAVFAGVRAHRDSRLVKASCRYCDAGPPAAESIAVALAENRTIVELQLDGNFLGDAGLEHLARHLAHNTTLQTLCLAANQIRNASASGGVPAAAAASYLTPHRKSNANSAPTTTTTTTSTDQQPLYPAPASLPPPTPLAAFCTTLATTTTTLSFLDLRGNHIGNTGADLVLDMLLTRKSLLAAAAAAAAAPAPLLVYVTERMSEDRFERIWDLNDAMAATGKKGKGAKKGNKK</sequence>
<protein>
    <recommendedName>
        <fullName evidence="7">RNI-like protein</fullName>
    </recommendedName>
</protein>
<keyword evidence="2" id="KW-0963">Cytoplasm</keyword>
<keyword evidence="6" id="KW-1185">Reference proteome</keyword>
<dbReference type="InterPro" id="IPR052410">
    <property type="entry name" value="DRC5"/>
</dbReference>
<dbReference type="AlphaFoldDB" id="A0A507DU32"/>
<dbReference type="SMART" id="SM00368">
    <property type="entry name" value="LRR_RI"/>
    <property type="match status" value="4"/>
</dbReference>
<organism evidence="5 6">
    <name type="scientific">Powellomyces hirtus</name>
    <dbReference type="NCBI Taxonomy" id="109895"/>
    <lineage>
        <taxon>Eukaryota</taxon>
        <taxon>Fungi</taxon>
        <taxon>Fungi incertae sedis</taxon>
        <taxon>Chytridiomycota</taxon>
        <taxon>Chytridiomycota incertae sedis</taxon>
        <taxon>Chytridiomycetes</taxon>
        <taxon>Spizellomycetales</taxon>
        <taxon>Powellomycetaceae</taxon>
        <taxon>Powellomyces</taxon>
    </lineage>
</organism>
<evidence type="ECO:0000256" key="2">
    <source>
        <dbReference type="ARBA" id="ARBA00022490"/>
    </source>
</evidence>
<dbReference type="SUPFAM" id="SSF52047">
    <property type="entry name" value="RNI-like"/>
    <property type="match status" value="1"/>
</dbReference>
<dbReference type="STRING" id="109895.A0A507DU32"/>
<dbReference type="EMBL" id="QEAQ01000130">
    <property type="protein sequence ID" value="TPX55056.1"/>
    <property type="molecule type" value="Genomic_DNA"/>
</dbReference>
<dbReference type="PANTHER" id="PTHR24107:SF2">
    <property type="entry name" value="NLR FAMILY CARD DOMAIN CONTAINING 3"/>
    <property type="match status" value="1"/>
</dbReference>
<dbReference type="InterPro" id="IPR032675">
    <property type="entry name" value="LRR_dom_sf"/>
</dbReference>